<dbReference type="OrthoDB" id="9798888at2"/>
<feature type="domain" description="AB hydrolase-1" evidence="2">
    <location>
        <begin position="25"/>
        <end position="257"/>
    </location>
</feature>
<evidence type="ECO:0000313" key="4">
    <source>
        <dbReference type="Proteomes" id="UP000199729"/>
    </source>
</evidence>
<dbReference type="GO" id="GO:0016787">
    <property type="term" value="F:hydrolase activity"/>
    <property type="evidence" value="ECO:0007669"/>
    <property type="project" value="UniProtKB-KW"/>
</dbReference>
<dbReference type="InterPro" id="IPR029058">
    <property type="entry name" value="AB_hydrolase_fold"/>
</dbReference>
<keyword evidence="4" id="KW-1185">Reference proteome</keyword>
<dbReference type="InterPro" id="IPR000073">
    <property type="entry name" value="AB_hydrolase_1"/>
</dbReference>
<dbReference type="PRINTS" id="PR00111">
    <property type="entry name" value="ABHYDROLASE"/>
</dbReference>
<gene>
    <name evidence="3" type="ORF">VITFI_CDS3414</name>
</gene>
<dbReference type="PANTHER" id="PTHR43039">
    <property type="entry name" value="ESTERASE-RELATED"/>
    <property type="match status" value="1"/>
</dbReference>
<geneLocation type="plasmid" evidence="4">
    <name>pvf1</name>
</geneLocation>
<dbReference type="Gene3D" id="3.40.50.1820">
    <property type="entry name" value="alpha/beta hydrolase"/>
    <property type="match status" value="1"/>
</dbReference>
<sequence length="271" mass="30260">MTAKIAKIAKRNHVHLMGNPDASETLMLVHGLGTDQTVWHKITPFFLKHFKIVLLDHLGSGHSDTSQFQQHRYLDLNQYASDLVEVCEAYRLENIHIVGHSAGAMISALATLQAPARFKRLVMIAASPRYLQDEGYHGGLSEQDVSRIYSELMRNPATALPALLTEAAIYPEDPGLHAYFSASLQQVNRDHVLTVLCAILQSDHRETIRRITIPTLIIQSRKDYFVPMEVALYLHHHIPGSTLTVIRSKGHFPQLSAPGEIVAALQSFFTA</sequence>
<dbReference type="Proteomes" id="UP000199729">
    <property type="component" value="Plasmid pVF1"/>
</dbReference>
<dbReference type="EMBL" id="CP022424">
    <property type="protein sequence ID" value="ASM79191.1"/>
    <property type="molecule type" value="Genomic_DNA"/>
</dbReference>
<dbReference type="SUPFAM" id="SSF53474">
    <property type="entry name" value="alpha/beta-Hydrolases"/>
    <property type="match status" value="1"/>
</dbReference>
<keyword evidence="3" id="KW-0378">Hydrolase</keyword>
<evidence type="ECO:0000313" key="3">
    <source>
        <dbReference type="EMBL" id="ASM79191.1"/>
    </source>
</evidence>
<dbReference type="KEGG" id="vff:VITFI_CDS3414"/>
<reference evidence="3 4" key="1">
    <citation type="submission" date="2017-07" db="EMBL/GenBank/DDBJ databases">
        <title>Complete Genome Sequence of the cosmetic ferment Vitreoscilla filiformis (ATCC15551).</title>
        <authorList>
            <person name="Contreras S."/>
            <person name="Sagory-Zalkind P."/>
            <person name="Blanquart H."/>
            <person name="Iltis A."/>
            <person name="Morand S.C."/>
        </authorList>
    </citation>
    <scope>NUCLEOTIDE SEQUENCE [LARGE SCALE GENOMIC DNA]</scope>
    <source>
        <strain evidence="3 4">ATCC 15551</strain>
        <plasmid evidence="4">Plasmid pvf1</plasmid>
    </source>
</reference>
<evidence type="ECO:0000259" key="2">
    <source>
        <dbReference type="Pfam" id="PF00561"/>
    </source>
</evidence>
<name>A0A221KJJ1_VITFI</name>
<organism evidence="3 4">
    <name type="scientific">Vitreoscilla filiformis</name>
    <dbReference type="NCBI Taxonomy" id="63"/>
    <lineage>
        <taxon>Bacteria</taxon>
        <taxon>Pseudomonadati</taxon>
        <taxon>Pseudomonadota</taxon>
        <taxon>Betaproteobacteria</taxon>
        <taxon>Neisseriales</taxon>
        <taxon>Neisseriaceae</taxon>
        <taxon>Vitreoscilla</taxon>
    </lineage>
</organism>
<dbReference type="RefSeq" id="WP_089418348.1">
    <property type="nucleotide sequence ID" value="NZ_CP022424.1"/>
</dbReference>
<proteinExistence type="inferred from homology"/>
<accession>A0A221KJJ1</accession>
<protein>
    <submittedName>
        <fullName evidence="3">Hydrolase</fullName>
    </submittedName>
</protein>
<dbReference type="AlphaFoldDB" id="A0A221KJJ1"/>
<dbReference type="Pfam" id="PF00561">
    <property type="entry name" value="Abhydrolase_1"/>
    <property type="match status" value="1"/>
</dbReference>
<keyword evidence="3" id="KW-0614">Plasmid</keyword>
<evidence type="ECO:0000256" key="1">
    <source>
        <dbReference type="ARBA" id="ARBA00008645"/>
    </source>
</evidence>
<comment type="similarity">
    <text evidence="1">Belongs to the AB hydrolase superfamily.</text>
</comment>